<protein>
    <submittedName>
        <fullName evidence="1">RNA-directed DNA polymerase from mobile element jockey</fullName>
    </submittedName>
</protein>
<sequence length="64" mass="7000">MRTVVVPIVKNKTGDLSSSSNYRPISLGTVIGKVLERLIQPGLQDNLKIDDAQFGYPSKFGCFS</sequence>
<evidence type="ECO:0000313" key="2">
    <source>
        <dbReference type="Proteomes" id="UP000037510"/>
    </source>
</evidence>
<dbReference type="GO" id="GO:0003964">
    <property type="term" value="F:RNA-directed DNA polymerase activity"/>
    <property type="evidence" value="ECO:0007669"/>
    <property type="project" value="UniProtKB-KW"/>
</dbReference>
<gene>
    <name evidence="1" type="ORF">OBRU01_12574</name>
</gene>
<reference evidence="1 2" key="1">
    <citation type="journal article" date="2015" name="Genome Biol. Evol.">
        <title>The genome of winter moth (Operophtera brumata) provides a genomic perspective on sexual dimorphism and phenology.</title>
        <authorList>
            <person name="Derks M.F."/>
            <person name="Smit S."/>
            <person name="Salis L."/>
            <person name="Schijlen E."/>
            <person name="Bossers A."/>
            <person name="Mateman C."/>
            <person name="Pijl A.S."/>
            <person name="de Ridder D."/>
            <person name="Groenen M.A."/>
            <person name="Visser M.E."/>
            <person name="Megens H.J."/>
        </authorList>
    </citation>
    <scope>NUCLEOTIDE SEQUENCE [LARGE SCALE GENOMIC DNA]</scope>
    <source>
        <strain evidence="1">WM2013NL</strain>
        <tissue evidence="1">Head and thorax</tissue>
    </source>
</reference>
<dbReference type="AlphaFoldDB" id="A0A0L7LA88"/>
<organism evidence="1 2">
    <name type="scientific">Operophtera brumata</name>
    <name type="common">Winter moth</name>
    <name type="synonym">Phalaena brumata</name>
    <dbReference type="NCBI Taxonomy" id="104452"/>
    <lineage>
        <taxon>Eukaryota</taxon>
        <taxon>Metazoa</taxon>
        <taxon>Ecdysozoa</taxon>
        <taxon>Arthropoda</taxon>
        <taxon>Hexapoda</taxon>
        <taxon>Insecta</taxon>
        <taxon>Pterygota</taxon>
        <taxon>Neoptera</taxon>
        <taxon>Endopterygota</taxon>
        <taxon>Lepidoptera</taxon>
        <taxon>Glossata</taxon>
        <taxon>Ditrysia</taxon>
        <taxon>Geometroidea</taxon>
        <taxon>Geometridae</taxon>
        <taxon>Larentiinae</taxon>
        <taxon>Operophtera</taxon>
    </lineage>
</organism>
<proteinExistence type="predicted"/>
<dbReference type="EMBL" id="JTDY01002018">
    <property type="protein sequence ID" value="KOB72315.1"/>
    <property type="molecule type" value="Genomic_DNA"/>
</dbReference>
<name>A0A0L7LA88_OPEBR</name>
<keyword evidence="1" id="KW-0808">Transferase</keyword>
<keyword evidence="1" id="KW-0695">RNA-directed DNA polymerase</keyword>
<dbReference type="Proteomes" id="UP000037510">
    <property type="component" value="Unassembled WGS sequence"/>
</dbReference>
<comment type="caution">
    <text evidence="1">The sequence shown here is derived from an EMBL/GenBank/DDBJ whole genome shotgun (WGS) entry which is preliminary data.</text>
</comment>
<accession>A0A0L7LA88</accession>
<keyword evidence="2" id="KW-1185">Reference proteome</keyword>
<evidence type="ECO:0000313" key="1">
    <source>
        <dbReference type="EMBL" id="KOB72315.1"/>
    </source>
</evidence>
<keyword evidence="1" id="KW-0548">Nucleotidyltransferase</keyword>